<protein>
    <submittedName>
        <fullName evidence="3">Uncharacterized protein DUF2334</fullName>
    </submittedName>
</protein>
<comment type="caution">
    <text evidence="3">The sequence shown here is derived from an EMBL/GenBank/DDBJ whole genome shotgun (WGS) entry which is preliminary data.</text>
</comment>
<gene>
    <name evidence="3" type="ORF">C7383_110103</name>
</gene>
<evidence type="ECO:0000313" key="3">
    <source>
        <dbReference type="EMBL" id="PWJ74063.1"/>
    </source>
</evidence>
<dbReference type="EMBL" id="QGGY01000010">
    <property type="protein sequence ID" value="PWJ74063.1"/>
    <property type="molecule type" value="Genomic_DNA"/>
</dbReference>
<evidence type="ECO:0000256" key="2">
    <source>
        <dbReference type="SAM" id="SignalP"/>
    </source>
</evidence>
<feature type="chain" id="PRO_5044490120" evidence="2">
    <location>
        <begin position="28"/>
        <end position="524"/>
    </location>
</feature>
<feature type="signal peptide" evidence="2">
    <location>
        <begin position="1"/>
        <end position="27"/>
    </location>
</feature>
<sequence length="524" mass="59970">MNCSTMFKRLPVLAVLLWLISAVLVQAEEEREYLPAGEAEILLVHNESPSDDEAEDIEYISMLANALNRSLDFGTPEQCADIVSKYSYIICYGLDEVPGKFMEELGDYDGSLMVLGSAFMEKYLTETGQAAFCAGRETQEKGKLEYCFSEENRFEELVEIRGMRKFLEEGYTNGEITAGNKSYPFCSQVGNVRFIPVTDFSGSLARAALMQEIVQWMWPYLDSPPDYAQYFVLDKVYPFMSAEKLKERVDILIESGIPFVISVMPVLQNTEFPSMKQFCQVLSYAQANGGAVILNAPVIHKADTDIDELYEKLTDMTVAYTDYGVYPLGIEVPLSWTNDETYLKVLQRYRTVFVCDDGSSSGFDLDSHKNSLYYNYHQLVLPLIGLDKTGTSYLKCYSSALYLDSCEETGVLEEKIKNCRESSVPFKNLWDMNHSVWANDFWMNYEDRILSINGKEAVIEFQPEAFDEDFDYGRNIIQRITVSLQNQNKILMVLVAAIVVIFVSFIIYARKRNRRNFFFDDKRE</sequence>
<proteinExistence type="predicted"/>
<keyword evidence="1" id="KW-0472">Membrane</keyword>
<dbReference type="Pfam" id="PF10096">
    <property type="entry name" value="DUF2334"/>
    <property type="match status" value="1"/>
</dbReference>
<feature type="transmembrane region" description="Helical" evidence="1">
    <location>
        <begin position="490"/>
        <end position="509"/>
    </location>
</feature>
<keyword evidence="4" id="KW-1185">Reference proteome</keyword>
<accession>A0AB73T219</accession>
<dbReference type="RefSeq" id="WP_257497832.1">
    <property type="nucleotide sequence ID" value="NZ_JANKBI010000009.1"/>
</dbReference>
<keyword evidence="1" id="KW-0812">Transmembrane</keyword>
<dbReference type="Proteomes" id="UP000245412">
    <property type="component" value="Unassembled WGS sequence"/>
</dbReference>
<evidence type="ECO:0000256" key="1">
    <source>
        <dbReference type="SAM" id="Phobius"/>
    </source>
</evidence>
<dbReference type="InterPro" id="IPR018763">
    <property type="entry name" value="DUF2334"/>
</dbReference>
<organism evidence="3 4">
    <name type="scientific">Murimonas intestini</name>
    <dbReference type="NCBI Taxonomy" id="1337051"/>
    <lineage>
        <taxon>Bacteria</taxon>
        <taxon>Bacillati</taxon>
        <taxon>Bacillota</taxon>
        <taxon>Clostridia</taxon>
        <taxon>Lachnospirales</taxon>
        <taxon>Lachnospiraceae</taxon>
        <taxon>Murimonas</taxon>
    </lineage>
</organism>
<reference evidence="3 4" key="1">
    <citation type="submission" date="2018-05" db="EMBL/GenBank/DDBJ databases">
        <authorList>
            <person name="Goeker M."/>
            <person name="Huntemann M."/>
            <person name="Clum A."/>
            <person name="Pillay M."/>
            <person name="Palaniappan K."/>
            <person name="Varghese N."/>
            <person name="Mikhailova N."/>
            <person name="Stamatis D."/>
            <person name="Reddy T."/>
            <person name="Daum C."/>
            <person name="Shapiro N."/>
            <person name="Ivanova N."/>
            <person name="Kyrpides N."/>
            <person name="Woyke T."/>
        </authorList>
    </citation>
    <scope>NUCLEOTIDE SEQUENCE [LARGE SCALE GENOMIC DNA]</scope>
    <source>
        <strain evidence="3 4">DSM 26524</strain>
    </source>
</reference>
<dbReference type="AlphaFoldDB" id="A0AB73T219"/>
<keyword evidence="2" id="KW-0732">Signal</keyword>
<keyword evidence="1" id="KW-1133">Transmembrane helix</keyword>
<name>A0AB73T219_9FIRM</name>
<evidence type="ECO:0000313" key="4">
    <source>
        <dbReference type="Proteomes" id="UP000245412"/>
    </source>
</evidence>